<sequence>MFKVSLREHALLSVLVGLQRGVQPETSHMKHALIEDGLALSADGRLSLSEAGNTLLQALQHMVWAEVESLQQVLVNKSSAPSDEVLRMTRLPASNQPE</sequence>
<reference evidence="1 2" key="1">
    <citation type="submission" date="2018-10" db="EMBL/GenBank/DDBJ databases">
        <title>The genome of Lysobacter enzymogenes OH11.</title>
        <authorList>
            <person name="Liu F."/>
            <person name="Zhao Y."/>
            <person name="Qian G."/>
            <person name="Chen Y."/>
            <person name="Xu H."/>
        </authorList>
    </citation>
    <scope>NUCLEOTIDE SEQUENCE [LARGE SCALE GENOMIC DNA]</scope>
    <source>
        <strain evidence="1 2">OH11</strain>
    </source>
</reference>
<name>A0A3N2RFZ7_LYSEN</name>
<proteinExistence type="predicted"/>
<dbReference type="AlphaFoldDB" id="A0A3N2RFZ7"/>
<protein>
    <submittedName>
        <fullName evidence="1">Uncharacterized protein</fullName>
    </submittedName>
</protein>
<organism evidence="1 2">
    <name type="scientific">Lysobacter enzymogenes</name>
    <dbReference type="NCBI Taxonomy" id="69"/>
    <lineage>
        <taxon>Bacteria</taxon>
        <taxon>Pseudomonadati</taxon>
        <taxon>Pseudomonadota</taxon>
        <taxon>Gammaproteobacteria</taxon>
        <taxon>Lysobacterales</taxon>
        <taxon>Lysobacteraceae</taxon>
        <taxon>Lysobacter</taxon>
    </lineage>
</organism>
<evidence type="ECO:0000313" key="2">
    <source>
        <dbReference type="Proteomes" id="UP000275910"/>
    </source>
</evidence>
<comment type="caution">
    <text evidence="1">The sequence shown here is derived from an EMBL/GenBank/DDBJ whole genome shotgun (WGS) entry which is preliminary data.</text>
</comment>
<dbReference type="Proteomes" id="UP000275910">
    <property type="component" value="Unassembled WGS sequence"/>
</dbReference>
<accession>A0A3N2RFZ7</accession>
<dbReference type="EMBL" id="RCTY01000034">
    <property type="protein sequence ID" value="ROU06367.1"/>
    <property type="molecule type" value="Genomic_DNA"/>
</dbReference>
<gene>
    <name evidence="1" type="ORF">D9T17_14050</name>
</gene>
<evidence type="ECO:0000313" key="1">
    <source>
        <dbReference type="EMBL" id="ROU06367.1"/>
    </source>
</evidence>